<organism evidence="1 2">
    <name type="scientific">Neisseria meningitidis serogroup B / serotype 15 (strain H44/76)</name>
    <dbReference type="NCBI Taxonomy" id="909420"/>
    <lineage>
        <taxon>Bacteria</taxon>
        <taxon>Pseudomonadati</taxon>
        <taxon>Pseudomonadota</taxon>
        <taxon>Betaproteobacteria</taxon>
        <taxon>Neisseriales</taxon>
        <taxon>Neisseriaceae</taxon>
        <taxon>Neisseria</taxon>
    </lineage>
</organism>
<dbReference type="EMBL" id="AEQZ01000028">
    <property type="protein sequence ID" value="EFV63641.1"/>
    <property type="molecule type" value="Genomic_DNA"/>
</dbReference>
<comment type="caution">
    <text evidence="1">The sequence shown here is derived from an EMBL/GenBank/DDBJ whole genome shotgun (WGS) entry which is preliminary data.</text>
</comment>
<proteinExistence type="predicted"/>
<accession>E6MXV0</accession>
<protein>
    <submittedName>
        <fullName evidence="1">Uncharacterized protein</fullName>
    </submittedName>
</protein>
<dbReference type="PATRIC" id="fig|909420.4.peg.1558"/>
<evidence type="ECO:0000313" key="1">
    <source>
        <dbReference type="EMBL" id="EFV63641.1"/>
    </source>
</evidence>
<name>E6MXV0_NEIMH</name>
<evidence type="ECO:0000313" key="2">
    <source>
        <dbReference type="Proteomes" id="UP000032707"/>
    </source>
</evidence>
<dbReference type="Proteomes" id="UP000032707">
    <property type="component" value="Unassembled WGS sequence"/>
</dbReference>
<dbReference type="AlphaFoldDB" id="E6MXV0"/>
<gene>
    <name evidence="1" type="ORF">NMH_1508</name>
</gene>
<sequence>MLIHYKLTQIPFCTIPKVFNSVNAILPFGEMRTVPVVD</sequence>
<reference evidence="1 2" key="1">
    <citation type="journal article" date="2011" name="J. Bacteriol.">
        <title>Genome sequence of Neisseria meningitidis serogroup B strain H44/76.</title>
        <authorList>
            <person name="Piet J.R."/>
            <person name="Huis In 't Veld R.A."/>
            <person name="van Schaik B.D."/>
            <person name="van Kampen A.H."/>
            <person name="Baas F."/>
            <person name="van de Beek D."/>
            <person name="Pannekoek Y."/>
            <person name="van der Ende A."/>
        </authorList>
    </citation>
    <scope>NUCLEOTIDE SEQUENCE [LARGE SCALE GENOMIC DNA]</scope>
    <source>
        <strain evidence="1 2">H44/76</strain>
    </source>
</reference>